<comment type="subcellular location">
    <subcellularLocation>
        <location evidence="1">Membrane</location>
        <topology evidence="1">Multi-pass membrane protein</topology>
    </subcellularLocation>
</comment>
<evidence type="ECO:0000313" key="7">
    <source>
        <dbReference type="EMBL" id="KAF5830089.1"/>
    </source>
</evidence>
<dbReference type="EMBL" id="MU070080">
    <property type="protein sequence ID" value="KAF5830089.1"/>
    <property type="molecule type" value="Genomic_DNA"/>
</dbReference>
<feature type="transmembrane region" description="Helical" evidence="6">
    <location>
        <begin position="12"/>
        <end position="34"/>
    </location>
</feature>
<keyword evidence="2" id="KW-0813">Transport</keyword>
<dbReference type="Proteomes" id="UP000815325">
    <property type="component" value="Unassembled WGS sequence"/>
</dbReference>
<evidence type="ECO:0000256" key="6">
    <source>
        <dbReference type="SAM" id="Phobius"/>
    </source>
</evidence>
<dbReference type="PANTHER" id="PTHR11616">
    <property type="entry name" value="SODIUM/CHLORIDE DEPENDENT TRANSPORTER"/>
    <property type="match status" value="1"/>
</dbReference>
<dbReference type="InterPro" id="IPR000175">
    <property type="entry name" value="Na/ntran_symport"/>
</dbReference>
<keyword evidence="3 6" id="KW-0812">Transmembrane</keyword>
<dbReference type="PRINTS" id="PR00176">
    <property type="entry name" value="NANEUSMPORT"/>
</dbReference>
<feature type="transmembrane region" description="Helical" evidence="6">
    <location>
        <begin position="444"/>
        <end position="464"/>
    </location>
</feature>
<keyword evidence="4 6" id="KW-1133">Transmembrane helix</keyword>
<dbReference type="SUPFAM" id="SSF161070">
    <property type="entry name" value="SNF-like"/>
    <property type="match status" value="1"/>
</dbReference>
<dbReference type="Pfam" id="PF00209">
    <property type="entry name" value="SNF"/>
    <property type="match status" value="2"/>
</dbReference>
<evidence type="ECO:0008006" key="9">
    <source>
        <dbReference type="Google" id="ProtNLM"/>
    </source>
</evidence>
<feature type="transmembrane region" description="Helical" evidence="6">
    <location>
        <begin position="336"/>
        <end position="365"/>
    </location>
</feature>
<comment type="caution">
    <text evidence="7">The sequence shown here is derived from an EMBL/GenBank/DDBJ whole genome shotgun (WGS) entry which is preliminary data.</text>
</comment>
<evidence type="ECO:0000256" key="3">
    <source>
        <dbReference type="ARBA" id="ARBA00022692"/>
    </source>
</evidence>
<feature type="transmembrane region" description="Helical" evidence="6">
    <location>
        <begin position="408"/>
        <end position="432"/>
    </location>
</feature>
<feature type="transmembrane region" description="Helical" evidence="6">
    <location>
        <begin position="547"/>
        <end position="565"/>
    </location>
</feature>
<evidence type="ECO:0000313" key="8">
    <source>
        <dbReference type="Proteomes" id="UP000815325"/>
    </source>
</evidence>
<evidence type="ECO:0000256" key="4">
    <source>
        <dbReference type="ARBA" id="ARBA00022989"/>
    </source>
</evidence>
<proteinExistence type="predicted"/>
<feature type="transmembrane region" description="Helical" evidence="6">
    <location>
        <begin position="46"/>
        <end position="69"/>
    </location>
</feature>
<accession>A0ABQ7G657</accession>
<feature type="transmembrane region" description="Helical" evidence="6">
    <location>
        <begin position="476"/>
        <end position="499"/>
    </location>
</feature>
<feature type="transmembrane region" description="Helical" evidence="6">
    <location>
        <begin position="90"/>
        <end position="119"/>
    </location>
</feature>
<dbReference type="InterPro" id="IPR037272">
    <property type="entry name" value="SNS_sf"/>
</dbReference>
<protein>
    <recommendedName>
        <fullName evidence="9">Transporter</fullName>
    </recommendedName>
</protein>
<organism evidence="7 8">
    <name type="scientific">Dunaliella salina</name>
    <name type="common">Green alga</name>
    <name type="synonym">Protococcus salinus</name>
    <dbReference type="NCBI Taxonomy" id="3046"/>
    <lineage>
        <taxon>Eukaryota</taxon>
        <taxon>Viridiplantae</taxon>
        <taxon>Chlorophyta</taxon>
        <taxon>core chlorophytes</taxon>
        <taxon>Chlorophyceae</taxon>
        <taxon>CS clade</taxon>
        <taxon>Chlamydomonadales</taxon>
        <taxon>Dunaliellaceae</taxon>
        <taxon>Dunaliella</taxon>
    </lineage>
</organism>
<evidence type="ECO:0000256" key="5">
    <source>
        <dbReference type="ARBA" id="ARBA00023136"/>
    </source>
</evidence>
<evidence type="ECO:0000256" key="2">
    <source>
        <dbReference type="ARBA" id="ARBA00022448"/>
    </source>
</evidence>
<feature type="transmembrane region" description="Helical" evidence="6">
    <location>
        <begin position="194"/>
        <end position="212"/>
    </location>
</feature>
<reference evidence="7" key="1">
    <citation type="submission" date="2017-08" db="EMBL/GenBank/DDBJ databases">
        <authorList>
            <person name="Polle J.E."/>
            <person name="Barry K."/>
            <person name="Cushman J."/>
            <person name="Schmutz J."/>
            <person name="Tran D."/>
            <person name="Hathwaick L.T."/>
            <person name="Yim W.C."/>
            <person name="Jenkins J."/>
            <person name="Mckie-Krisberg Z.M."/>
            <person name="Prochnik S."/>
            <person name="Lindquist E."/>
            <person name="Dockter R.B."/>
            <person name="Adam C."/>
            <person name="Molina H."/>
            <person name="Bunkerborg J."/>
            <person name="Jin E."/>
            <person name="Buchheim M."/>
            <person name="Magnuson J."/>
        </authorList>
    </citation>
    <scope>NUCLEOTIDE SEQUENCE</scope>
    <source>
        <strain evidence="7">CCAP 19/18</strain>
    </source>
</reference>
<gene>
    <name evidence="7" type="ORF">DUNSADRAFT_15050</name>
</gene>
<dbReference type="NCBIfam" id="NF037979">
    <property type="entry name" value="Na_transp"/>
    <property type="match status" value="1"/>
</dbReference>
<sequence length="720" mass="77022">MKKPKSASSWGGFPSRLGFLITSAGSVIGVGNIWRFPFLCFKYGGVFLIPYLMCHLLLGCPLLLLELSLGRHFRKGDIEIMGGIHTRLRGCGLASVLAGFIGLAGYTVILAWSLIFLIASLSFPLPWTQYQHVKDTASHYFYDIIQQRGSPEDLREATAKSMSGMVYGALLATWLCVFISTWQGVRITSWVTRVTMPTPVVLLLAMVCYNASLPGAKDGVKAYIGNFNFSALNEPDIWNAAAGQVFFTIGVATGTHTAYGSYLPRSSNVVVDHLCICAADVGVSLLAGFSVYSSLGNLAHERGTSMQEEGDSAGLGLAFVSYPQVLERLPKHAGNFMGVAFFGALFLLGIDSAFALIEGVVTAIIDMPRFENHSRTAICTAVGGLGLLLSTMYASSLGTYLLDAIDHYVNVYGLLFATLCKCVAVGWVYGWAESIEIIGKKSTVLWSAGFGLSVVICLGSSLAISRTKTFKEDGVFLSISIPVAALLLVVAFGAALWIWKKDRHSSLRPSLQDTVSAVQGLILSGPNKLRGSINECAKEHGNAQLPWVWDILIKYVLCAVLPALLLSSTYSDAISNSKGYQDYPAWLQVVGLLFLASMLLSSIVFAVMPSWMDWLAGSPSPKSLPKTSSTQMLCPKRLPHINSSEHFEHCCMHRSSDQGSVSSDNESTSDSAPSLDLDAAVINMSATASAAAAAAAAAAPVAHVASASATNTYVEKANSD</sequence>
<dbReference type="CDD" id="cd10324">
    <property type="entry name" value="SLC6sbd"/>
    <property type="match status" value="1"/>
</dbReference>
<feature type="transmembrane region" description="Helical" evidence="6">
    <location>
        <begin position="271"/>
        <end position="292"/>
    </location>
</feature>
<feature type="transmembrane region" description="Helical" evidence="6">
    <location>
        <begin position="164"/>
        <end position="182"/>
    </location>
</feature>
<dbReference type="PROSITE" id="PS50267">
    <property type="entry name" value="NA_NEUROTRAN_SYMP_3"/>
    <property type="match status" value="1"/>
</dbReference>
<keyword evidence="5 6" id="KW-0472">Membrane</keyword>
<feature type="transmembrane region" description="Helical" evidence="6">
    <location>
        <begin position="377"/>
        <end position="402"/>
    </location>
</feature>
<feature type="transmembrane region" description="Helical" evidence="6">
    <location>
        <begin position="585"/>
        <end position="608"/>
    </location>
</feature>
<keyword evidence="8" id="KW-1185">Reference proteome</keyword>
<name>A0ABQ7G657_DUNSA</name>
<feature type="transmembrane region" description="Helical" evidence="6">
    <location>
        <begin position="237"/>
        <end position="259"/>
    </location>
</feature>
<evidence type="ECO:0000256" key="1">
    <source>
        <dbReference type="ARBA" id="ARBA00004141"/>
    </source>
</evidence>
<dbReference type="PANTHER" id="PTHR11616:SF240">
    <property type="entry name" value="BLOATED TUBULES, ISOFORM B-RELATED"/>
    <property type="match status" value="1"/>
</dbReference>